<sequence length="228" mass="26191">MEQGFLSPSHKKECCCADLTDVVEEIVTVHYGGGKRTNEHDPHRCVVMFLWQGDEFNYGEDIPDVSECLLKHGGLLIITCMDAQTIIRVSRCKAKRTELIVRPRRVIADRSSEAHNFVQNWIVLIWKVEKEFDWAKKTKNSEKKGTNLNFEPKFVHITIVQSYQNSTLVDSNTKPTLNTDILLEHKNCLLRNYKKLLNCIGTWLKFAILFCLLANALITLNKKVEDGL</sequence>
<dbReference type="AlphaFoldDB" id="W6UAX2"/>
<evidence type="ECO:0000256" key="1">
    <source>
        <dbReference type="SAM" id="Phobius"/>
    </source>
</evidence>
<keyword evidence="1" id="KW-0812">Transmembrane</keyword>
<evidence type="ECO:0000313" key="2">
    <source>
        <dbReference type="EMBL" id="EUB58518.1"/>
    </source>
</evidence>
<dbReference type="Proteomes" id="UP000019149">
    <property type="component" value="Unassembled WGS sequence"/>
</dbReference>
<dbReference type="KEGG" id="egl:EGR_06607"/>
<dbReference type="GeneID" id="36342322"/>
<organism evidence="2 3">
    <name type="scientific">Echinococcus granulosus</name>
    <name type="common">Hydatid tapeworm</name>
    <dbReference type="NCBI Taxonomy" id="6210"/>
    <lineage>
        <taxon>Eukaryota</taxon>
        <taxon>Metazoa</taxon>
        <taxon>Spiralia</taxon>
        <taxon>Lophotrochozoa</taxon>
        <taxon>Platyhelminthes</taxon>
        <taxon>Cestoda</taxon>
        <taxon>Eucestoda</taxon>
        <taxon>Cyclophyllidea</taxon>
        <taxon>Taeniidae</taxon>
        <taxon>Echinococcus</taxon>
        <taxon>Echinococcus granulosus group</taxon>
    </lineage>
</organism>
<keyword evidence="3" id="KW-1185">Reference proteome</keyword>
<keyword evidence="1" id="KW-0472">Membrane</keyword>
<dbReference type="EMBL" id="APAU02000060">
    <property type="protein sequence ID" value="EUB58518.1"/>
    <property type="molecule type" value="Genomic_DNA"/>
</dbReference>
<feature type="transmembrane region" description="Helical" evidence="1">
    <location>
        <begin position="196"/>
        <end position="218"/>
    </location>
</feature>
<accession>W6UAX2</accession>
<comment type="caution">
    <text evidence="2">The sequence shown here is derived from an EMBL/GenBank/DDBJ whole genome shotgun (WGS) entry which is preliminary data.</text>
</comment>
<keyword evidence="1" id="KW-1133">Transmembrane helix</keyword>
<reference evidence="2 3" key="1">
    <citation type="journal article" date="2013" name="Nat. Genet.">
        <title>The genome of the hydatid tapeworm Echinococcus granulosus.</title>
        <authorList>
            <person name="Zheng H."/>
            <person name="Zhang W."/>
            <person name="Zhang L."/>
            <person name="Zhang Z."/>
            <person name="Li J."/>
            <person name="Lu G."/>
            <person name="Zhu Y."/>
            <person name="Wang Y."/>
            <person name="Huang Y."/>
            <person name="Liu J."/>
            <person name="Kang H."/>
            <person name="Chen J."/>
            <person name="Wang L."/>
            <person name="Chen A."/>
            <person name="Yu S."/>
            <person name="Gao Z."/>
            <person name="Jin L."/>
            <person name="Gu W."/>
            <person name="Wang Z."/>
            <person name="Zhao L."/>
            <person name="Shi B."/>
            <person name="Wen H."/>
            <person name="Lin R."/>
            <person name="Jones M.K."/>
            <person name="Brejova B."/>
            <person name="Vinar T."/>
            <person name="Zhao G."/>
            <person name="McManus D.P."/>
            <person name="Chen Z."/>
            <person name="Zhou Y."/>
            <person name="Wang S."/>
        </authorList>
    </citation>
    <scope>NUCLEOTIDE SEQUENCE [LARGE SCALE GENOMIC DNA]</scope>
</reference>
<proteinExistence type="predicted"/>
<evidence type="ECO:0000313" key="3">
    <source>
        <dbReference type="Proteomes" id="UP000019149"/>
    </source>
</evidence>
<name>W6UAX2_ECHGR</name>
<dbReference type="CTD" id="36342322"/>
<dbReference type="RefSeq" id="XP_024349714.1">
    <property type="nucleotide sequence ID" value="XM_024495856.1"/>
</dbReference>
<gene>
    <name evidence="2" type="ORF">EGR_06607</name>
</gene>
<protein>
    <submittedName>
        <fullName evidence="2">Uncharacterized protein</fullName>
    </submittedName>
</protein>